<dbReference type="Pfam" id="PF05368">
    <property type="entry name" value="NmrA"/>
    <property type="match status" value="1"/>
</dbReference>
<dbReference type="PANTHER" id="PTHR47706:SF9">
    <property type="entry name" value="NMRA-LIKE DOMAIN-CONTAINING PROTEIN-RELATED"/>
    <property type="match status" value="1"/>
</dbReference>
<evidence type="ECO:0000313" key="5">
    <source>
        <dbReference type="Proteomes" id="UP000287124"/>
    </source>
</evidence>
<dbReference type="Proteomes" id="UP000287124">
    <property type="component" value="Unassembled WGS sequence"/>
</dbReference>
<dbReference type="CDD" id="cd05259">
    <property type="entry name" value="PCBER_SDR_a"/>
    <property type="match status" value="1"/>
</dbReference>
<dbReference type="Gene3D" id="3.40.50.720">
    <property type="entry name" value="NAD(P)-binding Rossmann-like Domain"/>
    <property type="match status" value="1"/>
</dbReference>
<dbReference type="EMBL" id="MIKF01000047">
    <property type="protein sequence ID" value="RTE81030.1"/>
    <property type="molecule type" value="Genomic_DNA"/>
</dbReference>
<protein>
    <recommendedName>
        <fullName evidence="3">NmrA-like domain-containing protein</fullName>
    </recommendedName>
</protein>
<keyword evidence="5" id="KW-1185">Reference proteome</keyword>
<evidence type="ECO:0000256" key="1">
    <source>
        <dbReference type="ARBA" id="ARBA00022857"/>
    </source>
</evidence>
<evidence type="ECO:0000256" key="2">
    <source>
        <dbReference type="ARBA" id="ARBA00023002"/>
    </source>
</evidence>
<organism evidence="4 5">
    <name type="scientific">Fusarium euwallaceae</name>
    <dbReference type="NCBI Taxonomy" id="1147111"/>
    <lineage>
        <taxon>Eukaryota</taxon>
        <taxon>Fungi</taxon>
        <taxon>Dikarya</taxon>
        <taxon>Ascomycota</taxon>
        <taxon>Pezizomycotina</taxon>
        <taxon>Sordariomycetes</taxon>
        <taxon>Hypocreomycetidae</taxon>
        <taxon>Hypocreales</taxon>
        <taxon>Nectriaceae</taxon>
        <taxon>Fusarium</taxon>
        <taxon>Fusarium solani species complex</taxon>
    </lineage>
</organism>
<reference evidence="4 5" key="1">
    <citation type="submission" date="2017-06" db="EMBL/GenBank/DDBJ databases">
        <title>Comparative genomic analysis of Ambrosia Fusariam Clade fungi.</title>
        <authorList>
            <person name="Stajich J.E."/>
            <person name="Carrillo J."/>
            <person name="Kijimoto T."/>
            <person name="Eskalen A."/>
            <person name="O'Donnell K."/>
            <person name="Kasson M."/>
        </authorList>
    </citation>
    <scope>NUCLEOTIDE SEQUENCE [LARGE SCALE GENOMIC DNA]</scope>
    <source>
        <strain evidence="4 5">UCR1854</strain>
    </source>
</reference>
<dbReference type="InterPro" id="IPR045312">
    <property type="entry name" value="PCBER-like"/>
</dbReference>
<dbReference type="InterPro" id="IPR008030">
    <property type="entry name" value="NmrA-like"/>
</dbReference>
<comment type="caution">
    <text evidence="4">The sequence shown here is derived from an EMBL/GenBank/DDBJ whole genome shotgun (WGS) entry which is preliminary data.</text>
</comment>
<proteinExistence type="predicted"/>
<dbReference type="Gene3D" id="3.90.25.10">
    <property type="entry name" value="UDP-galactose 4-epimerase, domain 1"/>
    <property type="match status" value="1"/>
</dbReference>
<dbReference type="PANTHER" id="PTHR47706">
    <property type="entry name" value="NMRA-LIKE FAMILY PROTEIN"/>
    <property type="match status" value="1"/>
</dbReference>
<evidence type="ECO:0000313" key="4">
    <source>
        <dbReference type="EMBL" id="RTE81030.1"/>
    </source>
</evidence>
<keyword evidence="1" id="KW-0521">NADP</keyword>
<accession>A0A430LZ50</accession>
<keyword evidence="2" id="KW-0560">Oxidoreductase</keyword>
<dbReference type="GO" id="GO:0016491">
    <property type="term" value="F:oxidoreductase activity"/>
    <property type="evidence" value="ECO:0007669"/>
    <property type="project" value="UniProtKB-KW"/>
</dbReference>
<feature type="domain" description="NmrA-like" evidence="3">
    <location>
        <begin position="6"/>
        <end position="236"/>
    </location>
</feature>
<dbReference type="InterPro" id="IPR051609">
    <property type="entry name" value="NmrA/Isoflavone_reductase-like"/>
</dbReference>
<dbReference type="InterPro" id="IPR036291">
    <property type="entry name" value="NAD(P)-bd_dom_sf"/>
</dbReference>
<sequence>MASPFKNILIIGATGSIGSVVVKALIEEATFVVTALQRSSSKGKLPSGLKTMAIDDSYPSEALVSAFSGQDAIINCMTSLAVGEQLRFIDAAVTAKVRRYVSSEYGLNNNKPEARALNSVFREKGEIQDYLRSKESTGLEWMAVACGMWLKWSAQHDFLGMHIKEKKFVVWDDGDGWFSTTTEENTALALVNALAKKWDETKNQVVWLSDFAITQNMLLAAIERISGQKYTVEKIDTLRFIEEKQAAVAAGDPYAVYALIETGFVTGKFGGHLEKEGRIMNELLGLPKMSLDEVVKAALEAVQEA</sequence>
<dbReference type="SUPFAM" id="SSF51735">
    <property type="entry name" value="NAD(P)-binding Rossmann-fold domains"/>
    <property type="match status" value="1"/>
</dbReference>
<gene>
    <name evidence="4" type="ORF">BHE90_004494</name>
</gene>
<evidence type="ECO:0000259" key="3">
    <source>
        <dbReference type="Pfam" id="PF05368"/>
    </source>
</evidence>
<name>A0A430LZ50_9HYPO</name>
<dbReference type="AlphaFoldDB" id="A0A430LZ50"/>